<dbReference type="Proteomes" id="UP001432027">
    <property type="component" value="Unassembled WGS sequence"/>
</dbReference>
<dbReference type="PANTHER" id="PTHR47521:SF7">
    <property type="entry name" value="SERPENTINE RECEPTOR CLASS EPSILON-6"/>
    <property type="match status" value="1"/>
</dbReference>
<evidence type="ECO:0000313" key="2">
    <source>
        <dbReference type="EMBL" id="GMS95169.1"/>
    </source>
</evidence>
<keyword evidence="1" id="KW-0472">Membrane</keyword>
<accession>A0AAV5TM88</accession>
<keyword evidence="3" id="KW-1185">Reference proteome</keyword>
<name>A0AAV5TM88_9BILA</name>
<feature type="non-terminal residue" evidence="2">
    <location>
        <position position="76"/>
    </location>
</feature>
<dbReference type="AlphaFoldDB" id="A0AAV5TM88"/>
<protein>
    <recommendedName>
        <fullName evidence="4">G protein-coupled receptor</fullName>
    </recommendedName>
</protein>
<dbReference type="PANTHER" id="PTHR47521">
    <property type="entry name" value="SERPENTINE RECEPTOR, CLASS E (EPSILON)-RELATED"/>
    <property type="match status" value="1"/>
</dbReference>
<organism evidence="2 3">
    <name type="scientific">Pristionchus entomophagus</name>
    <dbReference type="NCBI Taxonomy" id="358040"/>
    <lineage>
        <taxon>Eukaryota</taxon>
        <taxon>Metazoa</taxon>
        <taxon>Ecdysozoa</taxon>
        <taxon>Nematoda</taxon>
        <taxon>Chromadorea</taxon>
        <taxon>Rhabditida</taxon>
        <taxon>Rhabditina</taxon>
        <taxon>Diplogasteromorpha</taxon>
        <taxon>Diplogasteroidea</taxon>
        <taxon>Neodiplogasteridae</taxon>
        <taxon>Pristionchus</taxon>
    </lineage>
</organism>
<evidence type="ECO:0000256" key="1">
    <source>
        <dbReference type="SAM" id="Phobius"/>
    </source>
</evidence>
<comment type="caution">
    <text evidence="2">The sequence shown here is derived from an EMBL/GenBank/DDBJ whole genome shotgun (WGS) entry which is preliminary data.</text>
</comment>
<dbReference type="EMBL" id="BTSX01000004">
    <property type="protein sequence ID" value="GMS95169.1"/>
    <property type="molecule type" value="Genomic_DNA"/>
</dbReference>
<keyword evidence="1" id="KW-1133">Transmembrane helix</keyword>
<keyword evidence="1" id="KW-0812">Transmembrane</keyword>
<evidence type="ECO:0000313" key="3">
    <source>
        <dbReference type="Proteomes" id="UP001432027"/>
    </source>
</evidence>
<evidence type="ECO:0008006" key="4">
    <source>
        <dbReference type="Google" id="ProtNLM"/>
    </source>
</evidence>
<gene>
    <name evidence="2" type="ORF">PENTCL1PPCAC_17343</name>
</gene>
<feature type="transmembrane region" description="Helical" evidence="1">
    <location>
        <begin position="32"/>
        <end position="56"/>
    </location>
</feature>
<sequence length="76" mass="8777">MYFSVLEVAKLSQRGADQYSLGRTYQLRENMLLRLGIPMGISCIPIFIFLGSFIFLPSDFIFLRLFSMGLFDLWTA</sequence>
<dbReference type="InterPro" id="IPR052860">
    <property type="entry name" value="NRL-GPCR1"/>
</dbReference>
<reference evidence="2" key="1">
    <citation type="submission" date="2023-10" db="EMBL/GenBank/DDBJ databases">
        <title>Genome assembly of Pristionchus species.</title>
        <authorList>
            <person name="Yoshida K."/>
            <person name="Sommer R.J."/>
        </authorList>
    </citation>
    <scope>NUCLEOTIDE SEQUENCE</scope>
    <source>
        <strain evidence="2">RS0144</strain>
    </source>
</reference>
<proteinExistence type="predicted"/>